<dbReference type="InterPro" id="IPR015943">
    <property type="entry name" value="WD40/YVTN_repeat-like_dom_sf"/>
</dbReference>
<name>X0SBV2_9ZZZZ</name>
<dbReference type="PANTHER" id="PTHR34512">
    <property type="entry name" value="CELL SURFACE PROTEIN"/>
    <property type="match status" value="1"/>
</dbReference>
<dbReference type="Gene3D" id="2.130.10.10">
    <property type="entry name" value="YVTN repeat-like/Quinoprotein amine dehydrogenase"/>
    <property type="match status" value="1"/>
</dbReference>
<proteinExistence type="predicted"/>
<sequence>SDGGVATCFDAKTGDEHWQDRMGGSYSASPLAADGHIYFFNHDGETTVIEPGTEYRPIATNTLDGQFMASAAAVGHALYLRTDTHLYRIEKAESR</sequence>
<organism evidence="1">
    <name type="scientific">marine sediment metagenome</name>
    <dbReference type="NCBI Taxonomy" id="412755"/>
    <lineage>
        <taxon>unclassified sequences</taxon>
        <taxon>metagenomes</taxon>
        <taxon>ecological metagenomes</taxon>
    </lineage>
</organism>
<evidence type="ECO:0000313" key="1">
    <source>
        <dbReference type="EMBL" id="GAF78479.1"/>
    </source>
</evidence>
<dbReference type="EMBL" id="BARS01007113">
    <property type="protein sequence ID" value="GAF78479.1"/>
    <property type="molecule type" value="Genomic_DNA"/>
</dbReference>
<feature type="non-terminal residue" evidence="1">
    <location>
        <position position="1"/>
    </location>
</feature>
<protein>
    <submittedName>
        <fullName evidence="1">Uncharacterized protein</fullName>
    </submittedName>
</protein>
<reference evidence="1" key="1">
    <citation type="journal article" date="2014" name="Front. Microbiol.">
        <title>High frequency of phylogenetically diverse reductive dehalogenase-homologous genes in deep subseafloor sedimentary metagenomes.</title>
        <authorList>
            <person name="Kawai M."/>
            <person name="Futagami T."/>
            <person name="Toyoda A."/>
            <person name="Takaki Y."/>
            <person name="Nishi S."/>
            <person name="Hori S."/>
            <person name="Arai W."/>
            <person name="Tsubouchi T."/>
            <person name="Morono Y."/>
            <person name="Uchiyama I."/>
            <person name="Ito T."/>
            <person name="Fujiyama A."/>
            <person name="Inagaki F."/>
            <person name="Takami H."/>
        </authorList>
    </citation>
    <scope>NUCLEOTIDE SEQUENCE</scope>
    <source>
        <strain evidence="1">Expedition CK06-06</strain>
    </source>
</reference>
<dbReference type="SUPFAM" id="SSF50998">
    <property type="entry name" value="Quinoprotein alcohol dehydrogenase-like"/>
    <property type="match status" value="1"/>
</dbReference>
<dbReference type="PANTHER" id="PTHR34512:SF30">
    <property type="entry name" value="OUTER MEMBRANE PROTEIN ASSEMBLY FACTOR BAMB"/>
    <property type="match status" value="1"/>
</dbReference>
<gene>
    <name evidence="1" type="ORF">S01H1_13761</name>
</gene>
<dbReference type="InterPro" id="IPR011047">
    <property type="entry name" value="Quinoprotein_ADH-like_sf"/>
</dbReference>
<dbReference type="AlphaFoldDB" id="X0SBV2"/>
<comment type="caution">
    <text evidence="1">The sequence shown here is derived from an EMBL/GenBank/DDBJ whole genome shotgun (WGS) entry which is preliminary data.</text>
</comment>
<accession>X0SBV2</accession>